<name>A0A956NB50_UNCEI</name>
<proteinExistence type="predicted"/>
<evidence type="ECO:0000313" key="4">
    <source>
        <dbReference type="Proteomes" id="UP000739538"/>
    </source>
</evidence>
<dbReference type="SUPFAM" id="SSF49265">
    <property type="entry name" value="Fibronectin type III"/>
    <property type="match status" value="1"/>
</dbReference>
<evidence type="ECO:0000259" key="2">
    <source>
        <dbReference type="PROSITE" id="PS50853"/>
    </source>
</evidence>
<dbReference type="Gene3D" id="2.60.40.10">
    <property type="entry name" value="Immunoglobulins"/>
    <property type="match status" value="1"/>
</dbReference>
<dbReference type="PROSITE" id="PS51257">
    <property type="entry name" value="PROKAR_LIPOPROTEIN"/>
    <property type="match status" value="1"/>
</dbReference>
<sequence>MVARRTQSLLTTGWLWGLGLSLAVFGAGCHDWDDDCDDCDPGYQPDVYAPAAPRGVTSITGDREVEILWFDNTESDLDGYRVYRNDEPDGYFTRIATLGRSRTSYVDTDVANGETYYYAVAAYDRAGNESDLSYDLVFDTPRPEGRGLRITNSVTDGRDSGYDFSARRIVNVLDQDADIYYWHTDDDGPWLVATERSNDVFTDIQDAGYGSLDSVGWAPDGGWAPTGDVPLIEGHVYVVWTWDDHYAKVRVVSISPNSVVLDWAYQTDRSNPELRVPGLSNDGDEASIKAAGGGQRAHRVGQKAR</sequence>
<feature type="region of interest" description="Disordered" evidence="1">
    <location>
        <begin position="272"/>
        <end position="305"/>
    </location>
</feature>
<feature type="domain" description="Fibronectin type-III" evidence="2">
    <location>
        <begin position="49"/>
        <end position="143"/>
    </location>
</feature>
<dbReference type="InterPro" id="IPR003961">
    <property type="entry name" value="FN3_dom"/>
</dbReference>
<organism evidence="3 4">
    <name type="scientific">Eiseniibacteriota bacterium</name>
    <dbReference type="NCBI Taxonomy" id="2212470"/>
    <lineage>
        <taxon>Bacteria</taxon>
        <taxon>Candidatus Eiseniibacteriota</taxon>
    </lineage>
</organism>
<dbReference type="EMBL" id="JAGQHS010000007">
    <property type="protein sequence ID" value="MCA9754668.1"/>
    <property type="molecule type" value="Genomic_DNA"/>
</dbReference>
<evidence type="ECO:0000313" key="3">
    <source>
        <dbReference type="EMBL" id="MCA9754668.1"/>
    </source>
</evidence>
<gene>
    <name evidence="3" type="ORF">KDA27_02615</name>
</gene>
<feature type="compositionally biased region" description="Basic residues" evidence="1">
    <location>
        <begin position="296"/>
        <end position="305"/>
    </location>
</feature>
<dbReference type="CDD" id="cd00063">
    <property type="entry name" value="FN3"/>
    <property type="match status" value="1"/>
</dbReference>
<dbReference type="PROSITE" id="PS50853">
    <property type="entry name" value="FN3"/>
    <property type="match status" value="1"/>
</dbReference>
<dbReference type="InterPro" id="IPR013783">
    <property type="entry name" value="Ig-like_fold"/>
</dbReference>
<dbReference type="InterPro" id="IPR036116">
    <property type="entry name" value="FN3_sf"/>
</dbReference>
<dbReference type="Proteomes" id="UP000739538">
    <property type="component" value="Unassembled WGS sequence"/>
</dbReference>
<reference evidence="3" key="1">
    <citation type="submission" date="2020-04" db="EMBL/GenBank/DDBJ databases">
        <authorList>
            <person name="Zhang T."/>
        </authorList>
    </citation>
    <scope>NUCLEOTIDE SEQUENCE</scope>
    <source>
        <strain evidence="3">HKST-UBA02</strain>
    </source>
</reference>
<reference evidence="3" key="2">
    <citation type="journal article" date="2021" name="Microbiome">
        <title>Successional dynamics and alternative stable states in a saline activated sludge microbial community over 9 years.</title>
        <authorList>
            <person name="Wang Y."/>
            <person name="Ye J."/>
            <person name="Ju F."/>
            <person name="Liu L."/>
            <person name="Boyd J.A."/>
            <person name="Deng Y."/>
            <person name="Parks D.H."/>
            <person name="Jiang X."/>
            <person name="Yin X."/>
            <person name="Woodcroft B.J."/>
            <person name="Tyson G.W."/>
            <person name="Hugenholtz P."/>
            <person name="Polz M.F."/>
            <person name="Zhang T."/>
        </authorList>
    </citation>
    <scope>NUCLEOTIDE SEQUENCE</scope>
    <source>
        <strain evidence="3">HKST-UBA02</strain>
    </source>
</reference>
<dbReference type="AlphaFoldDB" id="A0A956NB50"/>
<accession>A0A956NB50</accession>
<evidence type="ECO:0000256" key="1">
    <source>
        <dbReference type="SAM" id="MobiDB-lite"/>
    </source>
</evidence>
<comment type="caution">
    <text evidence="3">The sequence shown here is derived from an EMBL/GenBank/DDBJ whole genome shotgun (WGS) entry which is preliminary data.</text>
</comment>
<protein>
    <submittedName>
        <fullName evidence="3">Fibronectin type III domain-containing protein</fullName>
    </submittedName>
</protein>